<dbReference type="CDD" id="cd02968">
    <property type="entry name" value="SCO"/>
    <property type="match status" value="1"/>
</dbReference>
<name>A0A4R1KB79_9BACT</name>
<dbReference type="InterPro" id="IPR036249">
    <property type="entry name" value="Thioredoxin-like_sf"/>
</dbReference>
<feature type="binding site" evidence="2">
    <location>
        <position position="101"/>
    </location>
    <ligand>
        <name>Cu cation</name>
        <dbReference type="ChEBI" id="CHEBI:23378"/>
    </ligand>
</feature>
<dbReference type="Pfam" id="PF02630">
    <property type="entry name" value="SCO1-SenC"/>
    <property type="match status" value="1"/>
</dbReference>
<gene>
    <name evidence="7" type="ORF">C8D98_1272</name>
</gene>
<feature type="region of interest" description="Disordered" evidence="4">
    <location>
        <begin position="34"/>
        <end position="58"/>
    </location>
</feature>
<evidence type="ECO:0000256" key="6">
    <source>
        <dbReference type="SAM" id="SignalP"/>
    </source>
</evidence>
<evidence type="ECO:0000256" key="4">
    <source>
        <dbReference type="SAM" id="MobiDB-lite"/>
    </source>
</evidence>
<reference evidence="7 8" key="1">
    <citation type="submission" date="2019-03" db="EMBL/GenBank/DDBJ databases">
        <title>Genomic Encyclopedia of Type Strains, Phase IV (KMG-IV): sequencing the most valuable type-strain genomes for metagenomic binning, comparative biology and taxonomic classification.</title>
        <authorList>
            <person name="Goeker M."/>
        </authorList>
    </citation>
    <scope>NUCLEOTIDE SEQUENCE [LARGE SCALE GENOMIC DNA]</scope>
    <source>
        <strain evidence="7 8">DSM 24984</strain>
    </source>
</reference>
<keyword evidence="8" id="KW-1185">Reference proteome</keyword>
<feature type="compositionally biased region" description="Basic and acidic residues" evidence="4">
    <location>
        <begin position="34"/>
        <end position="57"/>
    </location>
</feature>
<keyword evidence="2" id="KW-0186">Copper</keyword>
<evidence type="ECO:0000313" key="8">
    <source>
        <dbReference type="Proteomes" id="UP000294614"/>
    </source>
</evidence>
<feature type="disulfide bond" description="Redox-active" evidence="3">
    <location>
        <begin position="101"/>
        <end position="105"/>
    </location>
</feature>
<keyword evidence="2" id="KW-0479">Metal-binding</keyword>
<dbReference type="GO" id="GO:0046872">
    <property type="term" value="F:metal ion binding"/>
    <property type="evidence" value="ECO:0007669"/>
    <property type="project" value="UniProtKB-KW"/>
</dbReference>
<comment type="similarity">
    <text evidence="1">Belongs to the SCO1/2 family.</text>
</comment>
<feature type="binding site" evidence="2">
    <location>
        <position position="105"/>
    </location>
    <ligand>
        <name>Cu cation</name>
        <dbReference type="ChEBI" id="CHEBI:23378"/>
    </ligand>
</feature>
<evidence type="ECO:0000256" key="5">
    <source>
        <dbReference type="SAM" id="Phobius"/>
    </source>
</evidence>
<dbReference type="PANTHER" id="PTHR12151">
    <property type="entry name" value="ELECTRON TRANSPORT PROTIN SCO1/SENC FAMILY MEMBER"/>
    <property type="match status" value="1"/>
</dbReference>
<evidence type="ECO:0000256" key="3">
    <source>
        <dbReference type="PIRSR" id="PIRSR603782-2"/>
    </source>
</evidence>
<dbReference type="Gene3D" id="3.40.30.10">
    <property type="entry name" value="Glutaredoxin"/>
    <property type="match status" value="1"/>
</dbReference>
<accession>A0A4R1KB79</accession>
<keyword evidence="5" id="KW-0472">Membrane</keyword>
<dbReference type="PANTHER" id="PTHR12151:SF8">
    <property type="entry name" value="THIOREDOXIN DOMAIN-CONTAINING PROTEIN"/>
    <property type="match status" value="1"/>
</dbReference>
<keyword evidence="3" id="KW-1015">Disulfide bond</keyword>
<dbReference type="EMBL" id="SMGG01000004">
    <property type="protein sequence ID" value="TCK60399.1"/>
    <property type="molecule type" value="Genomic_DNA"/>
</dbReference>
<dbReference type="OrthoDB" id="9786756at2"/>
<proteinExistence type="inferred from homology"/>
<dbReference type="AlphaFoldDB" id="A0A4R1KB79"/>
<keyword evidence="5" id="KW-1133">Transmembrane helix</keyword>
<protein>
    <submittedName>
        <fullName evidence="7">Protein SCO1/2</fullName>
    </submittedName>
</protein>
<evidence type="ECO:0000256" key="1">
    <source>
        <dbReference type="ARBA" id="ARBA00010996"/>
    </source>
</evidence>
<keyword evidence="6" id="KW-0732">Signal</keyword>
<dbReference type="Proteomes" id="UP000294614">
    <property type="component" value="Unassembled WGS sequence"/>
</dbReference>
<feature type="transmembrane region" description="Helical" evidence="5">
    <location>
        <begin position="257"/>
        <end position="278"/>
    </location>
</feature>
<keyword evidence="5" id="KW-0812">Transmembrane</keyword>
<sequence length="290" mass="32372">MRFLKFAVLLFAVVCLTGLFSVRQSFAADVEHSAHENMQKGENKEHVHDEKAQKESDVGVTEHLGSIIPLDLEFTTSEGKKVTLRELVDKPTLFAPVYYTCPNVCNFLQSRLADVIPQIKMKPGQQYQVISVSFDENDTVKDAAEKKVNYMKAAGGTVPENGWIFLTGSKENIDKLMNALGFRFKRSGADFAHPVAVMSVSHSGKIVRYLYGTDILPFEMTMAVVEAEKETPGLSVKKLVAYCFNYDPQGKRYVFDIMKVSGVVVLLVMAVFAGYLFFGGKKRKKRGSDE</sequence>
<dbReference type="SUPFAM" id="SSF52833">
    <property type="entry name" value="Thioredoxin-like"/>
    <property type="match status" value="1"/>
</dbReference>
<comment type="caution">
    <text evidence="7">The sequence shown here is derived from an EMBL/GenBank/DDBJ whole genome shotgun (WGS) entry which is preliminary data.</text>
</comment>
<evidence type="ECO:0000256" key="2">
    <source>
        <dbReference type="PIRSR" id="PIRSR603782-1"/>
    </source>
</evidence>
<feature type="binding site" evidence="2">
    <location>
        <position position="202"/>
    </location>
    <ligand>
        <name>Cu cation</name>
        <dbReference type="ChEBI" id="CHEBI:23378"/>
    </ligand>
</feature>
<dbReference type="RefSeq" id="WP_132873081.1">
    <property type="nucleotide sequence ID" value="NZ_SMGG01000004.1"/>
</dbReference>
<evidence type="ECO:0000313" key="7">
    <source>
        <dbReference type="EMBL" id="TCK60399.1"/>
    </source>
</evidence>
<feature type="signal peptide" evidence="6">
    <location>
        <begin position="1"/>
        <end position="27"/>
    </location>
</feature>
<dbReference type="InterPro" id="IPR003782">
    <property type="entry name" value="SCO1/SenC"/>
</dbReference>
<organism evidence="7 8">
    <name type="scientific">Seleniivibrio woodruffii</name>
    <dbReference type="NCBI Taxonomy" id="1078050"/>
    <lineage>
        <taxon>Bacteria</taxon>
        <taxon>Pseudomonadati</taxon>
        <taxon>Deferribacterota</taxon>
        <taxon>Deferribacteres</taxon>
        <taxon>Deferribacterales</taxon>
        <taxon>Geovibrionaceae</taxon>
        <taxon>Seleniivibrio</taxon>
    </lineage>
</organism>
<feature type="chain" id="PRO_5020727886" evidence="6">
    <location>
        <begin position="28"/>
        <end position="290"/>
    </location>
</feature>